<dbReference type="EMBL" id="CASHSV030000206">
    <property type="protein sequence ID" value="CAJ2654034.1"/>
    <property type="molecule type" value="Genomic_DNA"/>
</dbReference>
<proteinExistence type="predicted"/>
<name>A0ACB0K9P7_TRIPR</name>
<keyword evidence="2" id="KW-1185">Reference proteome</keyword>
<gene>
    <name evidence="1" type="ORF">MILVUS5_LOCUS21267</name>
</gene>
<accession>A0ACB0K9P7</accession>
<organism evidence="1 2">
    <name type="scientific">Trifolium pratense</name>
    <name type="common">Red clover</name>
    <dbReference type="NCBI Taxonomy" id="57577"/>
    <lineage>
        <taxon>Eukaryota</taxon>
        <taxon>Viridiplantae</taxon>
        <taxon>Streptophyta</taxon>
        <taxon>Embryophyta</taxon>
        <taxon>Tracheophyta</taxon>
        <taxon>Spermatophyta</taxon>
        <taxon>Magnoliopsida</taxon>
        <taxon>eudicotyledons</taxon>
        <taxon>Gunneridae</taxon>
        <taxon>Pentapetalae</taxon>
        <taxon>rosids</taxon>
        <taxon>fabids</taxon>
        <taxon>Fabales</taxon>
        <taxon>Fabaceae</taxon>
        <taxon>Papilionoideae</taxon>
        <taxon>50 kb inversion clade</taxon>
        <taxon>NPAAA clade</taxon>
        <taxon>Hologalegina</taxon>
        <taxon>IRL clade</taxon>
        <taxon>Trifolieae</taxon>
        <taxon>Trifolium</taxon>
    </lineage>
</organism>
<sequence length="96" mass="10988">MLFGYLHIKKDKLFSNFQSKRKIKNPNNNNTVAAVENVDVQQEPTIEDFAAEYLEVTRHTNQLLTQICKKLDVIVEVLTERSNENLEEGRGGNLAL</sequence>
<reference evidence="1" key="1">
    <citation type="submission" date="2023-10" db="EMBL/GenBank/DDBJ databases">
        <authorList>
            <person name="Rodriguez Cubillos JULIANA M."/>
            <person name="De Vega J."/>
        </authorList>
    </citation>
    <scope>NUCLEOTIDE SEQUENCE</scope>
</reference>
<protein>
    <submittedName>
        <fullName evidence="1">Uncharacterized protein</fullName>
    </submittedName>
</protein>
<comment type="caution">
    <text evidence="1">The sequence shown here is derived from an EMBL/GenBank/DDBJ whole genome shotgun (WGS) entry which is preliminary data.</text>
</comment>
<evidence type="ECO:0000313" key="1">
    <source>
        <dbReference type="EMBL" id="CAJ2654034.1"/>
    </source>
</evidence>
<dbReference type="Proteomes" id="UP001177021">
    <property type="component" value="Unassembled WGS sequence"/>
</dbReference>
<evidence type="ECO:0000313" key="2">
    <source>
        <dbReference type="Proteomes" id="UP001177021"/>
    </source>
</evidence>